<accession>A0AAN9XD56</accession>
<protein>
    <submittedName>
        <fullName evidence="1">Uncharacterized protein</fullName>
    </submittedName>
</protein>
<proteinExistence type="predicted"/>
<evidence type="ECO:0000313" key="2">
    <source>
        <dbReference type="Proteomes" id="UP001386955"/>
    </source>
</evidence>
<reference evidence="1 2" key="1">
    <citation type="submission" date="2024-01" db="EMBL/GenBank/DDBJ databases">
        <title>The genomes of 5 underutilized Papilionoideae crops provide insights into root nodulation and disease resistanc.</title>
        <authorList>
            <person name="Jiang F."/>
        </authorList>
    </citation>
    <scope>NUCLEOTIDE SEQUENCE [LARGE SCALE GENOMIC DNA]</scope>
    <source>
        <strain evidence="1">DUOXIRENSHENG_FW03</strain>
        <tissue evidence="1">Leaves</tissue>
    </source>
</reference>
<comment type="caution">
    <text evidence="1">The sequence shown here is derived from an EMBL/GenBank/DDBJ whole genome shotgun (WGS) entry which is preliminary data.</text>
</comment>
<sequence>MTRKNGINPGHDKHWLRVKDGLFRIIQEKWLHTENPRLARKSSPKNASTIKKYYKNMTQTPQQKLEIILT</sequence>
<gene>
    <name evidence="1" type="ORF">VNO78_28291</name>
</gene>
<organism evidence="1 2">
    <name type="scientific">Psophocarpus tetragonolobus</name>
    <name type="common">Winged bean</name>
    <name type="synonym">Dolichos tetragonolobus</name>
    <dbReference type="NCBI Taxonomy" id="3891"/>
    <lineage>
        <taxon>Eukaryota</taxon>
        <taxon>Viridiplantae</taxon>
        <taxon>Streptophyta</taxon>
        <taxon>Embryophyta</taxon>
        <taxon>Tracheophyta</taxon>
        <taxon>Spermatophyta</taxon>
        <taxon>Magnoliopsida</taxon>
        <taxon>eudicotyledons</taxon>
        <taxon>Gunneridae</taxon>
        <taxon>Pentapetalae</taxon>
        <taxon>rosids</taxon>
        <taxon>fabids</taxon>
        <taxon>Fabales</taxon>
        <taxon>Fabaceae</taxon>
        <taxon>Papilionoideae</taxon>
        <taxon>50 kb inversion clade</taxon>
        <taxon>NPAAA clade</taxon>
        <taxon>indigoferoid/millettioid clade</taxon>
        <taxon>Phaseoleae</taxon>
        <taxon>Psophocarpus</taxon>
    </lineage>
</organism>
<evidence type="ECO:0000313" key="1">
    <source>
        <dbReference type="EMBL" id="KAK7387464.1"/>
    </source>
</evidence>
<dbReference type="EMBL" id="JAYMYS010000007">
    <property type="protein sequence ID" value="KAK7387464.1"/>
    <property type="molecule type" value="Genomic_DNA"/>
</dbReference>
<dbReference type="Proteomes" id="UP001386955">
    <property type="component" value="Unassembled WGS sequence"/>
</dbReference>
<keyword evidence="2" id="KW-1185">Reference proteome</keyword>
<dbReference type="AlphaFoldDB" id="A0AAN9XD56"/>
<name>A0AAN9XD56_PSOTE</name>